<evidence type="ECO:0000259" key="2">
    <source>
        <dbReference type="Pfam" id="PF19575"/>
    </source>
</evidence>
<name>A0ABW6EXH5_9ACTN</name>
<dbReference type="EMBL" id="JBHXKZ010000001">
    <property type="protein sequence ID" value="MFD4821147.1"/>
    <property type="molecule type" value="Genomic_DNA"/>
</dbReference>
<dbReference type="RefSeq" id="WP_382760437.1">
    <property type="nucleotide sequence ID" value="NZ_JBHXKZ010000001.1"/>
</dbReference>
<dbReference type="Proteomes" id="UP001598352">
    <property type="component" value="Unassembled WGS sequence"/>
</dbReference>
<evidence type="ECO:0000256" key="1">
    <source>
        <dbReference type="SAM" id="MobiDB-lite"/>
    </source>
</evidence>
<evidence type="ECO:0000313" key="4">
    <source>
        <dbReference type="Proteomes" id="UP001598352"/>
    </source>
</evidence>
<feature type="region of interest" description="Disordered" evidence="1">
    <location>
        <begin position="76"/>
        <end position="96"/>
    </location>
</feature>
<evidence type="ECO:0000313" key="3">
    <source>
        <dbReference type="EMBL" id="MFD4821147.1"/>
    </source>
</evidence>
<dbReference type="Pfam" id="PF19575">
    <property type="entry name" value="HTH_58"/>
    <property type="match status" value="1"/>
</dbReference>
<reference evidence="3 4" key="1">
    <citation type="submission" date="2024-09" db="EMBL/GenBank/DDBJ databases">
        <title>The Natural Products Discovery Center: Release of the First 8490 Sequenced Strains for Exploring Actinobacteria Biosynthetic Diversity.</title>
        <authorList>
            <person name="Kalkreuter E."/>
            <person name="Kautsar S.A."/>
            <person name="Yang D."/>
            <person name="Bader C.D."/>
            <person name="Teijaro C.N."/>
            <person name="Fluegel L."/>
            <person name="Davis C.M."/>
            <person name="Simpson J.R."/>
            <person name="Lauterbach L."/>
            <person name="Steele A.D."/>
            <person name="Gui C."/>
            <person name="Meng S."/>
            <person name="Li G."/>
            <person name="Viehrig K."/>
            <person name="Ye F."/>
            <person name="Su P."/>
            <person name="Kiefer A.F."/>
            <person name="Nichols A."/>
            <person name="Cepeda A.J."/>
            <person name="Yan W."/>
            <person name="Fan B."/>
            <person name="Jiang Y."/>
            <person name="Adhikari A."/>
            <person name="Zheng C.-J."/>
            <person name="Schuster L."/>
            <person name="Cowan T.M."/>
            <person name="Smanski M.J."/>
            <person name="Chevrette M.G."/>
            <person name="De Carvalho L.P.S."/>
            <person name="Shen B."/>
        </authorList>
    </citation>
    <scope>NUCLEOTIDE SEQUENCE [LARGE SCALE GENOMIC DNA]</scope>
    <source>
        <strain evidence="3 4">NPDC058428</strain>
    </source>
</reference>
<organism evidence="3 4">
    <name type="scientific">Streptomyces rubiginosohelvolus</name>
    <dbReference type="NCBI Taxonomy" id="67362"/>
    <lineage>
        <taxon>Bacteria</taxon>
        <taxon>Bacillati</taxon>
        <taxon>Actinomycetota</taxon>
        <taxon>Actinomycetes</taxon>
        <taxon>Kitasatosporales</taxon>
        <taxon>Streptomycetaceae</taxon>
        <taxon>Streptomyces</taxon>
    </lineage>
</organism>
<comment type="caution">
    <text evidence="3">The sequence shown here is derived from an EMBL/GenBank/DDBJ whole genome shotgun (WGS) entry which is preliminary data.</text>
</comment>
<feature type="region of interest" description="Disordered" evidence="1">
    <location>
        <begin position="1"/>
        <end position="35"/>
    </location>
</feature>
<keyword evidence="4" id="KW-1185">Reference proteome</keyword>
<protein>
    <submittedName>
        <fullName evidence="3">Helix-turn-helix domain-containing protein</fullName>
    </submittedName>
</protein>
<feature type="domain" description="Helix-turn-helix" evidence="2">
    <location>
        <begin position="28"/>
        <end position="87"/>
    </location>
</feature>
<dbReference type="InterPro" id="IPR045745">
    <property type="entry name" value="HTH_58_Actinobacteria-type"/>
</dbReference>
<accession>A0ABW6EXH5</accession>
<proteinExistence type="predicted"/>
<feature type="compositionally biased region" description="Basic residues" evidence="1">
    <location>
        <begin position="23"/>
        <end position="32"/>
    </location>
</feature>
<sequence length="96" mass="10097">MSTTTAAQPADESADPSTSTGHGLRRIPKGKRLTGEAAEQFTRDVISAYKSMAIHEICEVTGRSYGAIHRLLVTNGVAMRPRGSQPRSSAGPADAS</sequence>
<gene>
    <name evidence="3" type="ORF">ACFWOQ_01050</name>
</gene>